<proteinExistence type="predicted"/>
<dbReference type="AlphaFoldDB" id="A0A855EIQ6"/>
<evidence type="ECO:0000313" key="1">
    <source>
        <dbReference type="EMBL" id="PHH05320.1"/>
    </source>
</evidence>
<reference evidence="2" key="1">
    <citation type="submission" date="2017-09" db="EMBL/GenBank/DDBJ databases">
        <title>FDA dAtabase for Regulatory Grade micrObial Sequences (FDA-ARGOS): Supporting development and validation of Infectious Disease Dx tests.</title>
        <authorList>
            <person name="Minogue T."/>
            <person name="Wolcott M."/>
            <person name="Wasieloski L."/>
            <person name="Aguilar W."/>
            <person name="Moore D."/>
            <person name="Tallon L."/>
            <person name="Sadzewicz L."/>
            <person name="Ott S."/>
            <person name="Zhao X."/>
            <person name="Nagaraj S."/>
            <person name="Vavikolanu K."/>
            <person name="Aluvathingal J."/>
            <person name="Nadendla S."/>
            <person name="Sichtig H."/>
        </authorList>
    </citation>
    <scope>NUCLEOTIDE SEQUENCE [LARGE SCALE GENOMIC DNA]</scope>
    <source>
        <strain evidence="2">FDAARGOS_404</strain>
    </source>
</reference>
<dbReference type="Proteomes" id="UP000222768">
    <property type="component" value="Unassembled WGS sequence"/>
</dbReference>
<comment type="caution">
    <text evidence="1">The sequence shown here is derived from an EMBL/GenBank/DDBJ whole genome shotgun (WGS) entry which is preliminary data.</text>
</comment>
<sequence>MACQAADVSFDIKHYAVKARLEPNHKIDSAAVIRVSINFVLQNNCQLKYQSQQGEAMPEEIKL</sequence>
<gene>
    <name evidence="1" type="ORF">CRX53_15795</name>
</gene>
<name>A0A855EIQ6_9ENTR</name>
<evidence type="ECO:0000313" key="2">
    <source>
        <dbReference type="Proteomes" id="UP000222768"/>
    </source>
</evidence>
<protein>
    <submittedName>
        <fullName evidence="1">Uncharacterized protein</fullName>
    </submittedName>
</protein>
<organism evidence="1 2">
    <name type="scientific">Leclercia adecarboxylata</name>
    <dbReference type="NCBI Taxonomy" id="83655"/>
    <lineage>
        <taxon>Bacteria</taxon>
        <taxon>Pseudomonadati</taxon>
        <taxon>Pseudomonadota</taxon>
        <taxon>Gammaproteobacteria</taxon>
        <taxon>Enterobacterales</taxon>
        <taxon>Enterobacteriaceae</taxon>
        <taxon>Leclercia</taxon>
    </lineage>
</organism>
<dbReference type="EMBL" id="PDLK01000002">
    <property type="protein sequence ID" value="PHH05320.1"/>
    <property type="molecule type" value="Genomic_DNA"/>
</dbReference>
<accession>A0A855EIQ6</accession>